<name>A0ABW9C1M3_9BURK</name>
<keyword evidence="2" id="KW-1185">Reference proteome</keyword>
<dbReference type="Proteomes" id="UP001629288">
    <property type="component" value="Unassembled WGS sequence"/>
</dbReference>
<evidence type="ECO:0000313" key="2">
    <source>
        <dbReference type="Proteomes" id="UP001629288"/>
    </source>
</evidence>
<accession>A0ABW9C1M3</accession>
<protein>
    <submittedName>
        <fullName evidence="1">Uncharacterized protein</fullName>
    </submittedName>
</protein>
<proteinExistence type="predicted"/>
<comment type="caution">
    <text evidence="1">The sequence shown here is derived from an EMBL/GenBank/DDBJ whole genome shotgun (WGS) entry which is preliminary data.</text>
</comment>
<sequence length="69" mass="7637">MGLFNEQGTDRHCVGCEHFAEWRAGGAVILCMHEGRPYVQAMPDRGCVHWVRAIGADDEGRVTGRRLGP</sequence>
<gene>
    <name evidence="1" type="ORF">PQR00_18055</name>
</gene>
<reference evidence="1 2" key="1">
    <citation type="journal article" date="2024" name="Chem. Sci.">
        <title>Discovery of megapolipeptins by genome mining of a Burkholderiales bacteria collection.</title>
        <authorList>
            <person name="Paulo B.S."/>
            <person name="Recchia M.J.J."/>
            <person name="Lee S."/>
            <person name="Fergusson C.H."/>
            <person name="Romanowski S.B."/>
            <person name="Hernandez A."/>
            <person name="Krull N."/>
            <person name="Liu D.Y."/>
            <person name="Cavanagh H."/>
            <person name="Bos A."/>
            <person name="Gray C.A."/>
            <person name="Murphy B.T."/>
            <person name="Linington R.G."/>
            <person name="Eustaquio A.S."/>
        </authorList>
    </citation>
    <scope>NUCLEOTIDE SEQUENCE [LARGE SCALE GENOMIC DNA]</scope>
    <source>
        <strain evidence="1 2">RL17-379-BIB-C</strain>
    </source>
</reference>
<dbReference type="EMBL" id="JAQQDH010000005">
    <property type="protein sequence ID" value="MFM0445501.1"/>
    <property type="molecule type" value="Genomic_DNA"/>
</dbReference>
<dbReference type="RefSeq" id="WP_408130155.1">
    <property type="nucleotide sequence ID" value="NZ_JAQQDH010000005.1"/>
</dbReference>
<evidence type="ECO:0000313" key="1">
    <source>
        <dbReference type="EMBL" id="MFM0445501.1"/>
    </source>
</evidence>
<organism evidence="1 2">
    <name type="scientific">Paraburkholderia strydomiana</name>
    <dbReference type="NCBI Taxonomy" id="1245417"/>
    <lineage>
        <taxon>Bacteria</taxon>
        <taxon>Pseudomonadati</taxon>
        <taxon>Pseudomonadota</taxon>
        <taxon>Betaproteobacteria</taxon>
        <taxon>Burkholderiales</taxon>
        <taxon>Burkholderiaceae</taxon>
        <taxon>Paraburkholderia</taxon>
    </lineage>
</organism>